<evidence type="ECO:0008006" key="4">
    <source>
        <dbReference type="Google" id="ProtNLM"/>
    </source>
</evidence>
<dbReference type="Pfam" id="PF06013">
    <property type="entry name" value="WXG100"/>
    <property type="match status" value="1"/>
</dbReference>
<proteinExistence type="predicted"/>
<dbReference type="SUPFAM" id="SSF140453">
    <property type="entry name" value="EsxAB dimer-like"/>
    <property type="match status" value="1"/>
</dbReference>
<feature type="region of interest" description="Disordered" evidence="1">
    <location>
        <begin position="89"/>
        <end position="110"/>
    </location>
</feature>
<comment type="caution">
    <text evidence="2">The sequence shown here is derived from an EMBL/GenBank/DDBJ whole genome shotgun (WGS) entry which is preliminary data.</text>
</comment>
<evidence type="ECO:0000313" key="2">
    <source>
        <dbReference type="EMBL" id="GAA4731239.1"/>
    </source>
</evidence>
<name>A0ABP8YIJ8_9ACTN</name>
<dbReference type="InterPro" id="IPR010310">
    <property type="entry name" value="T7SS_ESAT-6-like"/>
</dbReference>
<accession>A0ABP8YIJ8</accession>
<evidence type="ECO:0000256" key="1">
    <source>
        <dbReference type="SAM" id="MobiDB-lite"/>
    </source>
</evidence>
<gene>
    <name evidence="2" type="ORF">GCM10023350_13210</name>
</gene>
<evidence type="ECO:0000313" key="3">
    <source>
        <dbReference type="Proteomes" id="UP001499882"/>
    </source>
</evidence>
<sequence length="110" mass="11410">MSISLEYGELRDAATTVSEGVQPLSDLLTELSDSIATAADGFQGQAATGLGEALTAWFEVAKTLGPIMESYASALMTVANEHVTNEGQQVTGYQRLTERLGGGTQLGGGQ</sequence>
<protein>
    <recommendedName>
        <fullName evidence="4">WXG100 family type VII secretion target</fullName>
    </recommendedName>
</protein>
<reference evidence="3" key="1">
    <citation type="journal article" date="2019" name="Int. J. Syst. Evol. Microbiol.">
        <title>The Global Catalogue of Microorganisms (GCM) 10K type strain sequencing project: providing services to taxonomists for standard genome sequencing and annotation.</title>
        <authorList>
            <consortium name="The Broad Institute Genomics Platform"/>
            <consortium name="The Broad Institute Genome Sequencing Center for Infectious Disease"/>
            <person name="Wu L."/>
            <person name="Ma J."/>
        </authorList>
    </citation>
    <scope>NUCLEOTIDE SEQUENCE [LARGE SCALE GENOMIC DNA]</scope>
    <source>
        <strain evidence="3">JCM 18532</strain>
    </source>
</reference>
<dbReference type="Proteomes" id="UP001499882">
    <property type="component" value="Unassembled WGS sequence"/>
</dbReference>
<dbReference type="RefSeq" id="WP_345525916.1">
    <property type="nucleotide sequence ID" value="NZ_BAABKN010000009.1"/>
</dbReference>
<keyword evidence="3" id="KW-1185">Reference proteome</keyword>
<organism evidence="2 3">
    <name type="scientific">Nocardioides endophyticus</name>
    <dbReference type="NCBI Taxonomy" id="1353775"/>
    <lineage>
        <taxon>Bacteria</taxon>
        <taxon>Bacillati</taxon>
        <taxon>Actinomycetota</taxon>
        <taxon>Actinomycetes</taxon>
        <taxon>Propionibacteriales</taxon>
        <taxon>Nocardioidaceae</taxon>
        <taxon>Nocardioides</taxon>
    </lineage>
</organism>
<dbReference type="EMBL" id="BAABKN010000009">
    <property type="protein sequence ID" value="GAA4731239.1"/>
    <property type="molecule type" value="Genomic_DNA"/>
</dbReference>
<dbReference type="InterPro" id="IPR036689">
    <property type="entry name" value="ESAT-6-like_sf"/>
</dbReference>
<feature type="compositionally biased region" description="Gly residues" evidence="1">
    <location>
        <begin position="100"/>
        <end position="110"/>
    </location>
</feature>
<dbReference type="Gene3D" id="1.10.287.1060">
    <property type="entry name" value="ESAT-6-like"/>
    <property type="match status" value="1"/>
</dbReference>